<dbReference type="FunFam" id="3.40.30.10:FF:000011">
    <property type="entry name" value="Peroxiredoxin PRX1"/>
    <property type="match status" value="1"/>
</dbReference>
<keyword evidence="13" id="KW-1185">Reference proteome</keyword>
<keyword evidence="3 9" id="KW-0575">Peroxidase</keyword>
<dbReference type="GO" id="GO:0006979">
    <property type="term" value="P:response to oxidative stress"/>
    <property type="evidence" value="ECO:0007669"/>
    <property type="project" value="TreeGrafter"/>
</dbReference>
<evidence type="ECO:0000256" key="9">
    <source>
        <dbReference type="HAMAP-Rule" id="MF_00401"/>
    </source>
</evidence>
<dbReference type="Gene3D" id="3.30.1020.10">
    <property type="entry name" value="Antioxidant, Horf6, Chain A, domain2"/>
    <property type="match status" value="1"/>
</dbReference>
<proteinExistence type="inferred from homology"/>
<dbReference type="EMBL" id="JADKPV010000001">
    <property type="protein sequence ID" value="MBF4500854.1"/>
    <property type="molecule type" value="Genomic_DNA"/>
</dbReference>
<keyword evidence="2 9" id="KW-0963">Cytoplasm</keyword>
<dbReference type="PROSITE" id="PS51352">
    <property type="entry name" value="THIOREDOXIN_2"/>
    <property type="match status" value="1"/>
</dbReference>
<dbReference type="GO" id="GO:0005829">
    <property type="term" value="C:cytosol"/>
    <property type="evidence" value="ECO:0007669"/>
    <property type="project" value="TreeGrafter"/>
</dbReference>
<dbReference type="InterPro" id="IPR050217">
    <property type="entry name" value="Peroxiredoxin"/>
</dbReference>
<evidence type="ECO:0000256" key="7">
    <source>
        <dbReference type="ARBA" id="ARBA00023284"/>
    </source>
</evidence>
<comment type="subunit">
    <text evidence="9">Homodecamer. Pentamer of dimers that assemble into a ring structure.</text>
</comment>
<evidence type="ECO:0000256" key="6">
    <source>
        <dbReference type="ARBA" id="ARBA00023157"/>
    </source>
</evidence>
<dbReference type="Gene3D" id="3.40.30.10">
    <property type="entry name" value="Glutaredoxin"/>
    <property type="match status" value="1"/>
</dbReference>
<evidence type="ECO:0000313" key="13">
    <source>
        <dbReference type="Proteomes" id="UP000622653"/>
    </source>
</evidence>
<dbReference type="Pfam" id="PF10417">
    <property type="entry name" value="1-cysPrx_C"/>
    <property type="match status" value="1"/>
</dbReference>
<evidence type="ECO:0000259" key="11">
    <source>
        <dbReference type="PROSITE" id="PS51352"/>
    </source>
</evidence>
<protein>
    <recommendedName>
        <fullName evidence="9">Peroxiredoxin</fullName>
        <ecNumber evidence="9">1.11.1.24</ecNumber>
    </recommendedName>
    <alternativeName>
        <fullName evidence="9">Thioredoxin peroxidase</fullName>
    </alternativeName>
    <alternativeName>
        <fullName evidence="9">Thioredoxin-dependent peroxiredoxin</fullName>
    </alternativeName>
</protein>
<feature type="domain" description="Thioredoxin" evidence="11">
    <location>
        <begin position="15"/>
        <end position="170"/>
    </location>
</feature>
<dbReference type="InterPro" id="IPR019479">
    <property type="entry name" value="Peroxiredoxin_C"/>
</dbReference>
<feature type="disulfide bond" description="Interchain (with Cys-56); in linked form" evidence="9">
    <location>
        <position position="216"/>
    </location>
</feature>
<comment type="similarity">
    <text evidence="1">Belongs to the peroxiredoxin family. AhpC/Prx1 subfamily.</text>
</comment>
<dbReference type="Proteomes" id="UP000622653">
    <property type="component" value="Unassembled WGS sequence"/>
</dbReference>
<dbReference type="PIRSF" id="PIRSF000239">
    <property type="entry name" value="AHPC"/>
    <property type="match status" value="1"/>
</dbReference>
<accession>A0A8J7KL52</accession>
<comment type="similarity">
    <text evidence="8 9">Belongs to the peroxiredoxin family. Prx6 subfamily.</text>
</comment>
<dbReference type="AlphaFoldDB" id="A0A8J7KL52"/>
<dbReference type="GO" id="GO:0008379">
    <property type="term" value="F:thioredoxin peroxidase activity"/>
    <property type="evidence" value="ECO:0007669"/>
    <property type="project" value="TreeGrafter"/>
</dbReference>
<evidence type="ECO:0000256" key="4">
    <source>
        <dbReference type="ARBA" id="ARBA00022862"/>
    </source>
</evidence>
<evidence type="ECO:0000256" key="1">
    <source>
        <dbReference type="ARBA" id="ARBA00009796"/>
    </source>
</evidence>
<comment type="function">
    <text evidence="9">Thiol-specific peroxidase that catalyzes the reduction of hydrogen peroxide and organic hydroperoxides to water and alcohols, respectively. Plays a role in cell protection against oxidative stress by detoxifying peroxides.</text>
</comment>
<dbReference type="PANTHER" id="PTHR10681:SF171">
    <property type="entry name" value="PEROXIREDOXIN 4"/>
    <property type="match status" value="1"/>
</dbReference>
<feature type="active site" description="Cysteine sulfenic acid (-SOH) intermediate; for peroxidase activity" evidence="10">
    <location>
        <position position="56"/>
    </location>
</feature>
<evidence type="ECO:0000256" key="10">
    <source>
        <dbReference type="PIRSR" id="PIRSR000239-1"/>
    </source>
</evidence>
<comment type="miscellaneous">
    <text evidence="9">The active site is a conserved redox-active cysteine residue, the peroxidatic cysteine (C(P)), which makes the nucleophilic attack on the peroxide substrate. The peroxide oxidizes the C(P)-SH to cysteine sulfenic acid (C(P)-SOH), which then reacts with another cysteine residue, the resolving cysteine (C(R)), to form a disulfide bridge. The disulfide is subsequently reduced by an appropriate electron donor to complete the catalytic cycle. Although the primary sequence of this enzyme is similar to those of the 1-Cys Prx6 enzymes, its catalytic properties resemble those of the typical 2-Cys Prxs and C(R) is provided by the other dimeric subunit to form an intersubunit disulfide. The disulfide is subsequently reduced by thioredoxin.</text>
</comment>
<gene>
    <name evidence="12" type="ORF">IRY55_05695</name>
</gene>
<dbReference type="SUPFAM" id="SSF52833">
    <property type="entry name" value="Thioredoxin-like"/>
    <property type="match status" value="1"/>
</dbReference>
<evidence type="ECO:0000256" key="5">
    <source>
        <dbReference type="ARBA" id="ARBA00023002"/>
    </source>
</evidence>
<dbReference type="NCBIfam" id="NF009668">
    <property type="entry name" value="PRK13189.1"/>
    <property type="match status" value="1"/>
</dbReference>
<comment type="caution">
    <text evidence="12">The sequence shown here is derived from an EMBL/GenBank/DDBJ whole genome shotgun (WGS) entry which is preliminary data.</text>
</comment>
<dbReference type="GO" id="GO:0045454">
    <property type="term" value="P:cell redox homeostasis"/>
    <property type="evidence" value="ECO:0007669"/>
    <property type="project" value="TreeGrafter"/>
</dbReference>
<keyword evidence="7 9" id="KW-0676">Redox-active center</keyword>
<organism evidence="12 13">
    <name type="scientific">Savagea serpentis</name>
    <dbReference type="NCBI Taxonomy" id="2785297"/>
    <lineage>
        <taxon>Bacteria</taxon>
        <taxon>Bacillati</taxon>
        <taxon>Bacillota</taxon>
        <taxon>Bacilli</taxon>
        <taxon>Bacillales</taxon>
        <taxon>Caryophanaceae</taxon>
        <taxon>Savagea</taxon>
    </lineage>
</organism>
<dbReference type="EC" id="1.11.1.24" evidence="9"/>
<feature type="disulfide bond" description="Interchain (with Cys-216); in linked form" evidence="9">
    <location>
        <position position="56"/>
    </location>
</feature>
<evidence type="ECO:0000256" key="8">
    <source>
        <dbReference type="ARBA" id="ARBA00025719"/>
    </source>
</evidence>
<dbReference type="InterPro" id="IPR024706">
    <property type="entry name" value="Peroxiredoxin_AhpC-typ"/>
</dbReference>
<dbReference type="InterPro" id="IPR036249">
    <property type="entry name" value="Thioredoxin-like_sf"/>
</dbReference>
<dbReference type="Pfam" id="PF00578">
    <property type="entry name" value="AhpC-TSA"/>
    <property type="match status" value="1"/>
</dbReference>
<sequence>MTEVQNENVEVRSLPRIGSPAPQFEAKTTHGVLKLEDYKGKWLILFSHPADFTPVCTTEFIGFQKMYPELREMNTELLGLSIDSVHSHIAWVRNIEEKFGVEIEFPVIADLTMDVAHKFGMIMPDESDTETSRAVFVMDPEQVVRAIIYYPSAIGRNMDEIKRLLIALQTADEHKIATPANWTKGERVIVPPAPTQELAAERMNNPEYECKDFYFCTKEIK</sequence>
<dbReference type="GO" id="GO:0033554">
    <property type="term" value="P:cellular response to stress"/>
    <property type="evidence" value="ECO:0007669"/>
    <property type="project" value="TreeGrafter"/>
</dbReference>
<dbReference type="GO" id="GO:0042744">
    <property type="term" value="P:hydrogen peroxide catabolic process"/>
    <property type="evidence" value="ECO:0007669"/>
    <property type="project" value="TreeGrafter"/>
</dbReference>
<dbReference type="InterPro" id="IPR000866">
    <property type="entry name" value="AhpC/TSA"/>
</dbReference>
<dbReference type="InterPro" id="IPR013766">
    <property type="entry name" value="Thioredoxin_domain"/>
</dbReference>
<comment type="subcellular location">
    <subcellularLocation>
        <location evidence="9">Cytoplasm</location>
    </subcellularLocation>
</comment>
<dbReference type="PANTHER" id="PTHR10681">
    <property type="entry name" value="THIOREDOXIN PEROXIDASE"/>
    <property type="match status" value="1"/>
</dbReference>
<keyword evidence="6 9" id="KW-1015">Disulfide bond</keyword>
<dbReference type="HAMAP" id="MF_00401">
    <property type="entry name" value="Peroxiredoxin"/>
    <property type="match status" value="1"/>
</dbReference>
<feature type="active site" description="Cysteine sulfenic acid (-SOH) intermediate" evidence="9">
    <location>
        <position position="56"/>
    </location>
</feature>
<name>A0A8J7KL52_9BACL</name>
<reference evidence="12" key="1">
    <citation type="submission" date="2020-11" db="EMBL/GenBank/DDBJ databases">
        <title>Multidrug resistant novel bacterium Savagea serpentis sp. nov., isolated from the scats of a vine snake (Ahaetulla nasuta).</title>
        <authorList>
            <person name="Venkata Ramana V."/>
            <person name="Vikas Patil S."/>
            <person name="Yogita Lugani V."/>
        </authorList>
    </citation>
    <scope>NUCLEOTIDE SEQUENCE</scope>
    <source>
        <strain evidence="12">SN6</strain>
    </source>
</reference>
<comment type="catalytic activity">
    <reaction evidence="9">
        <text>a hydroperoxide + [thioredoxin]-dithiol = an alcohol + [thioredoxin]-disulfide + H2O</text>
        <dbReference type="Rhea" id="RHEA:62620"/>
        <dbReference type="Rhea" id="RHEA-COMP:10698"/>
        <dbReference type="Rhea" id="RHEA-COMP:10700"/>
        <dbReference type="ChEBI" id="CHEBI:15377"/>
        <dbReference type="ChEBI" id="CHEBI:29950"/>
        <dbReference type="ChEBI" id="CHEBI:30879"/>
        <dbReference type="ChEBI" id="CHEBI:35924"/>
        <dbReference type="ChEBI" id="CHEBI:50058"/>
        <dbReference type="EC" id="1.11.1.24"/>
    </reaction>
</comment>
<dbReference type="InterPro" id="IPR045020">
    <property type="entry name" value="PRX_1cys"/>
</dbReference>
<evidence type="ECO:0000313" key="12">
    <source>
        <dbReference type="EMBL" id="MBF4500854.1"/>
    </source>
</evidence>
<evidence type="ECO:0000256" key="2">
    <source>
        <dbReference type="ARBA" id="ARBA00022490"/>
    </source>
</evidence>
<dbReference type="InterPro" id="IPR022915">
    <property type="entry name" value="Peroxiredoxin_TDXH"/>
</dbReference>
<dbReference type="RefSeq" id="WP_194562268.1">
    <property type="nucleotide sequence ID" value="NZ_JADKPV010000001.1"/>
</dbReference>
<dbReference type="CDD" id="cd03016">
    <property type="entry name" value="PRX_1cys"/>
    <property type="match status" value="1"/>
</dbReference>
<keyword evidence="5 9" id="KW-0560">Oxidoreductase</keyword>
<feature type="binding site" evidence="9">
    <location>
        <position position="133"/>
    </location>
    <ligand>
        <name>substrate</name>
    </ligand>
</feature>
<evidence type="ECO:0000256" key="3">
    <source>
        <dbReference type="ARBA" id="ARBA00022559"/>
    </source>
</evidence>
<keyword evidence="4 9" id="KW-0049">Antioxidant</keyword>
<feature type="disulfide bond" description="Alternate" evidence="9">
    <location>
        <begin position="210"/>
        <end position="216"/>
    </location>
</feature>